<feature type="compositionally biased region" description="Pro residues" evidence="1">
    <location>
        <begin position="511"/>
        <end position="524"/>
    </location>
</feature>
<dbReference type="GeneID" id="7442893"/>
<dbReference type="InParanoid" id="B8BQP2"/>
<feature type="compositionally biased region" description="Basic residues" evidence="1">
    <location>
        <begin position="165"/>
        <end position="175"/>
    </location>
</feature>
<feature type="compositionally biased region" description="Basic residues" evidence="1">
    <location>
        <begin position="83"/>
        <end position="96"/>
    </location>
</feature>
<dbReference type="KEGG" id="tps:THAPSDRAFT_20792"/>
<keyword evidence="3" id="KW-1185">Reference proteome</keyword>
<feature type="compositionally biased region" description="Basic and acidic residues" evidence="1">
    <location>
        <begin position="191"/>
        <end position="201"/>
    </location>
</feature>
<feature type="region of interest" description="Disordered" evidence="1">
    <location>
        <begin position="785"/>
        <end position="809"/>
    </location>
</feature>
<dbReference type="Proteomes" id="UP000001449">
    <property type="component" value="Chromosome 1"/>
</dbReference>
<feature type="compositionally biased region" description="Low complexity" evidence="1">
    <location>
        <begin position="13"/>
        <end position="24"/>
    </location>
</feature>
<feature type="region of interest" description="Disordered" evidence="1">
    <location>
        <begin position="11"/>
        <end position="316"/>
    </location>
</feature>
<feature type="region of interest" description="Disordered" evidence="1">
    <location>
        <begin position="733"/>
        <end position="755"/>
    </location>
</feature>
<dbReference type="HOGENOM" id="CLU_302403_0_0_1"/>
<evidence type="ECO:0000313" key="3">
    <source>
        <dbReference type="Proteomes" id="UP000001449"/>
    </source>
</evidence>
<reference evidence="2 3" key="1">
    <citation type="journal article" date="2004" name="Science">
        <title>The genome of the diatom Thalassiosira pseudonana: ecology, evolution, and metabolism.</title>
        <authorList>
            <person name="Armbrust E.V."/>
            <person name="Berges J.A."/>
            <person name="Bowler C."/>
            <person name="Green B.R."/>
            <person name="Martinez D."/>
            <person name="Putnam N.H."/>
            <person name="Zhou S."/>
            <person name="Allen A.E."/>
            <person name="Apt K.E."/>
            <person name="Bechner M."/>
            <person name="Brzezinski M.A."/>
            <person name="Chaal B.K."/>
            <person name="Chiovitti A."/>
            <person name="Davis A.K."/>
            <person name="Demarest M.S."/>
            <person name="Detter J.C."/>
            <person name="Glavina T."/>
            <person name="Goodstein D."/>
            <person name="Hadi M.Z."/>
            <person name="Hellsten U."/>
            <person name="Hildebrand M."/>
            <person name="Jenkins B.D."/>
            <person name="Jurka J."/>
            <person name="Kapitonov V.V."/>
            <person name="Kroger N."/>
            <person name="Lau W.W."/>
            <person name="Lane T.W."/>
            <person name="Larimer F.W."/>
            <person name="Lippmeier J.C."/>
            <person name="Lucas S."/>
            <person name="Medina M."/>
            <person name="Montsant A."/>
            <person name="Obornik M."/>
            <person name="Parker M.S."/>
            <person name="Palenik B."/>
            <person name="Pazour G.J."/>
            <person name="Richardson P.M."/>
            <person name="Rynearson T.A."/>
            <person name="Saito M.A."/>
            <person name="Schwartz D.C."/>
            <person name="Thamatrakoln K."/>
            <person name="Valentin K."/>
            <person name="Vardi A."/>
            <person name="Wilkerson F.P."/>
            <person name="Rokhsar D.S."/>
        </authorList>
    </citation>
    <scope>NUCLEOTIDE SEQUENCE [LARGE SCALE GENOMIC DNA]</scope>
    <source>
        <strain evidence="2 3">CCMP1335</strain>
    </source>
</reference>
<proteinExistence type="predicted"/>
<feature type="compositionally biased region" description="Basic and acidic residues" evidence="1">
    <location>
        <begin position="300"/>
        <end position="313"/>
    </location>
</feature>
<dbReference type="PROSITE" id="PS50096">
    <property type="entry name" value="IQ"/>
    <property type="match status" value="1"/>
</dbReference>
<dbReference type="Pfam" id="PF00612">
    <property type="entry name" value="IQ"/>
    <property type="match status" value="2"/>
</dbReference>
<evidence type="ECO:0000256" key="1">
    <source>
        <dbReference type="SAM" id="MobiDB-lite"/>
    </source>
</evidence>
<name>B8BQP2_THAPS</name>
<feature type="region of interest" description="Disordered" evidence="1">
    <location>
        <begin position="462"/>
        <end position="491"/>
    </location>
</feature>
<dbReference type="Gene3D" id="1.20.5.190">
    <property type="match status" value="1"/>
</dbReference>
<dbReference type="EMBL" id="CM000638">
    <property type="protein sequence ID" value="EED96400.1"/>
    <property type="molecule type" value="Genomic_DNA"/>
</dbReference>
<dbReference type="InterPro" id="IPR000048">
    <property type="entry name" value="IQ_motif_EF-hand-BS"/>
</dbReference>
<dbReference type="RefSeq" id="XP_002286759.1">
    <property type="nucleotide sequence ID" value="XM_002286723.1"/>
</dbReference>
<organism evidence="2 3">
    <name type="scientific">Thalassiosira pseudonana</name>
    <name type="common">Marine diatom</name>
    <name type="synonym">Cyclotella nana</name>
    <dbReference type="NCBI Taxonomy" id="35128"/>
    <lineage>
        <taxon>Eukaryota</taxon>
        <taxon>Sar</taxon>
        <taxon>Stramenopiles</taxon>
        <taxon>Ochrophyta</taxon>
        <taxon>Bacillariophyta</taxon>
        <taxon>Coscinodiscophyceae</taxon>
        <taxon>Thalassiosirophycidae</taxon>
        <taxon>Thalassiosirales</taxon>
        <taxon>Thalassiosiraceae</taxon>
        <taxon>Thalassiosira</taxon>
    </lineage>
</organism>
<accession>B8BQP2</accession>
<gene>
    <name evidence="2" type="ORF">THAPSDRAFT_20792</name>
</gene>
<feature type="region of interest" description="Disordered" evidence="1">
    <location>
        <begin position="830"/>
        <end position="851"/>
    </location>
</feature>
<dbReference type="PaxDb" id="35128-Thaps20792"/>
<dbReference type="AlphaFoldDB" id="B8BQP2"/>
<feature type="region of interest" description="Disordered" evidence="1">
    <location>
        <begin position="507"/>
        <end position="643"/>
    </location>
</feature>
<dbReference type="SMART" id="SM00015">
    <property type="entry name" value="IQ"/>
    <property type="match status" value="2"/>
</dbReference>
<feature type="region of interest" description="Disordered" evidence="1">
    <location>
        <begin position="386"/>
        <end position="405"/>
    </location>
</feature>
<feature type="compositionally biased region" description="Basic residues" evidence="1">
    <location>
        <begin position="282"/>
        <end position="293"/>
    </location>
</feature>
<protein>
    <submittedName>
        <fullName evidence="2">Uncharacterized protein</fullName>
    </submittedName>
</protein>
<feature type="compositionally biased region" description="Pro residues" evidence="1">
    <location>
        <begin position="631"/>
        <end position="643"/>
    </location>
</feature>
<feature type="compositionally biased region" description="Basic and acidic residues" evidence="1">
    <location>
        <begin position="390"/>
        <end position="403"/>
    </location>
</feature>
<feature type="compositionally biased region" description="Polar residues" evidence="1">
    <location>
        <begin position="537"/>
        <end position="564"/>
    </location>
</feature>
<feature type="compositionally biased region" description="Low complexity" evidence="1">
    <location>
        <begin position="222"/>
        <end position="236"/>
    </location>
</feature>
<reference evidence="2 3" key="2">
    <citation type="journal article" date="2008" name="Nature">
        <title>The Phaeodactylum genome reveals the evolutionary history of diatom genomes.</title>
        <authorList>
            <person name="Bowler C."/>
            <person name="Allen A.E."/>
            <person name="Badger J.H."/>
            <person name="Grimwood J."/>
            <person name="Jabbari K."/>
            <person name="Kuo A."/>
            <person name="Maheswari U."/>
            <person name="Martens C."/>
            <person name="Maumus F."/>
            <person name="Otillar R.P."/>
            <person name="Rayko E."/>
            <person name="Salamov A."/>
            <person name="Vandepoele K."/>
            <person name="Beszteri B."/>
            <person name="Gruber A."/>
            <person name="Heijde M."/>
            <person name="Katinka M."/>
            <person name="Mock T."/>
            <person name="Valentin K."/>
            <person name="Verret F."/>
            <person name="Berges J.A."/>
            <person name="Brownlee C."/>
            <person name="Cadoret J.P."/>
            <person name="Chiovitti A."/>
            <person name="Choi C.J."/>
            <person name="Coesel S."/>
            <person name="De Martino A."/>
            <person name="Detter J.C."/>
            <person name="Durkin C."/>
            <person name="Falciatore A."/>
            <person name="Fournet J."/>
            <person name="Haruta M."/>
            <person name="Huysman M.J."/>
            <person name="Jenkins B.D."/>
            <person name="Jiroutova K."/>
            <person name="Jorgensen R.E."/>
            <person name="Joubert Y."/>
            <person name="Kaplan A."/>
            <person name="Kroger N."/>
            <person name="Kroth P.G."/>
            <person name="La Roche J."/>
            <person name="Lindquist E."/>
            <person name="Lommer M."/>
            <person name="Martin-Jezequel V."/>
            <person name="Lopez P.J."/>
            <person name="Lucas S."/>
            <person name="Mangogna M."/>
            <person name="McGinnis K."/>
            <person name="Medlin L.K."/>
            <person name="Montsant A."/>
            <person name="Oudot-Le Secq M.P."/>
            <person name="Napoli C."/>
            <person name="Obornik M."/>
            <person name="Parker M.S."/>
            <person name="Petit J.L."/>
            <person name="Porcel B.M."/>
            <person name="Poulsen N."/>
            <person name="Robison M."/>
            <person name="Rychlewski L."/>
            <person name="Rynearson T.A."/>
            <person name="Schmutz J."/>
            <person name="Shapiro H."/>
            <person name="Siaut M."/>
            <person name="Stanley M."/>
            <person name="Sussman M.R."/>
            <person name="Taylor A.R."/>
            <person name="Vardi A."/>
            <person name="von Dassow P."/>
            <person name="Vyverman W."/>
            <person name="Willis A."/>
            <person name="Wyrwicz L.S."/>
            <person name="Rokhsar D.S."/>
            <person name="Weissenbach J."/>
            <person name="Armbrust E.V."/>
            <person name="Green B.R."/>
            <person name="Van de Peer Y."/>
            <person name="Grigoriev I.V."/>
        </authorList>
    </citation>
    <scope>NUCLEOTIDE SEQUENCE [LARGE SCALE GENOMIC DNA]</scope>
    <source>
        <strain evidence="2 3">CCMP1335</strain>
    </source>
</reference>
<feature type="compositionally biased region" description="Polar residues" evidence="1">
    <location>
        <begin position="52"/>
        <end position="75"/>
    </location>
</feature>
<feature type="region of interest" description="Disordered" evidence="1">
    <location>
        <begin position="889"/>
        <end position="910"/>
    </location>
</feature>
<feature type="compositionally biased region" description="Basic and acidic residues" evidence="1">
    <location>
        <begin position="118"/>
        <end position="137"/>
    </location>
</feature>
<sequence length="987" mass="109023">MADFFSRIFAIPSDSNSSSSGSYTDESKSAAAPRDRKKKRGHARTLTPLSAGANTSSVLSTSIEKDNISVSSASASFEEDDRRRRHRSISSKHKQTRTSSTDNRGRQRRSGSSGGEPAGHRSASEPRRHEERKERSDLTSQKRSSSKNKFKSSSHGSQSKQTNGKSRRSLSKLRSSRGSGGAATEEIGEYDSFHRQDHAPAHDTSPMETTDENNGHHHRRSSNSPSNNNSYASSPHDTIDSQKKLKKRDWRSKLTGGMKKHLSPTSQSTPPLAGQRGVSSKGKSRKVKSKQQKQQHSSSRVKDNHARGLESHRLNFPPQINVGDSIVISQQFLEESAEMSVVTLPRELAMKEDGVSFDADGDMMQEVGQNAVQSFLERRNNGAVIGGGGGERDIPKLASHDSRGQSYERINSYANRLVEEGNIYRSHSQSGEYHPSFHDETGDPLQRQQYGLYGEEIELRRSDSHASDMTPGKHAWPCDPTAEGYSPREGNEKTLQTGVIENETQQMLPLNMPPPPPPPPPGVPPNQRGIRVDIPNGSPQTYISSPRWANSINRSDSMDGSKSTIDPAGLLLTSPTNDESPTSRRQKADPPASGQLPFDESSSGLGAAHLHPQDSSTNKQHRSNKAVTFCLPPPSSHPPAPPFLGPPNDFYYSMERGSKDPMPCWSSSPLMPPIVELWSSVENNTDCDIGGAIGGNMISGWESKKENSLVGEELPLFVSEEWLDANHSRIVDNDDHRAASKESQSSQEASKKDPILSSRDHYFDDILACGGDDELTTEIDSLKLSISSDSGRPNPKCRLVSNPSEELSSDANFRHRSAWKSSHGAMSYKPPMFANGDGSPSKGGSATRQPLDDGVLFDETMQQDHHSRRNDNKNDYDRPVVLHGRVVRANVASQHNNRRQPKTAHSSSFSFQGSASSAAVAAAVSIQSFLRGMLQRHQFNLMMNSVLIIQSYVRRFLFRQRCSTHLKLKRSYFPNAWKRNQQSRRRR</sequence>
<evidence type="ECO:0000313" key="2">
    <source>
        <dbReference type="EMBL" id="EED96400.1"/>
    </source>
</evidence>